<feature type="compositionally biased region" description="Acidic residues" evidence="1">
    <location>
        <begin position="49"/>
        <end position="63"/>
    </location>
</feature>
<feature type="region of interest" description="Disordered" evidence="1">
    <location>
        <begin position="172"/>
        <end position="225"/>
    </location>
</feature>
<organism evidence="2 3">
    <name type="scientific">Eimeria maxima</name>
    <name type="common">Coccidian parasite</name>
    <dbReference type="NCBI Taxonomy" id="5804"/>
    <lineage>
        <taxon>Eukaryota</taxon>
        <taxon>Sar</taxon>
        <taxon>Alveolata</taxon>
        <taxon>Apicomplexa</taxon>
        <taxon>Conoidasida</taxon>
        <taxon>Coccidia</taxon>
        <taxon>Eucoccidiorida</taxon>
        <taxon>Eimeriorina</taxon>
        <taxon>Eimeriidae</taxon>
        <taxon>Eimeria</taxon>
    </lineage>
</organism>
<evidence type="ECO:0000313" key="3">
    <source>
        <dbReference type="Proteomes" id="UP000030763"/>
    </source>
</evidence>
<sequence length="225" mass="25489">MHSYYAEIQKKLDQDELNKNNYSSSSEEEEEGDNPKKERIRDLEGGESNVEEDSSSDIEDDKQDLDMRLKELEKFVSRMTEEEQEETMYLFNEDVSSYEEEAERLQQRLEQVRSSNELLLQKLNELKTNPDSYQGNTDDPLDWIDTPQDTAAATAAAAATTTTDSNSLINTISNITNRDDRPADASSSDTSSDRDPFSIEDGEEEAQDGAPYRIIGANAGDWMED</sequence>
<dbReference type="RefSeq" id="XP_013335093.1">
    <property type="nucleotide sequence ID" value="XM_013479639.1"/>
</dbReference>
<dbReference type="VEuPathDB" id="ToxoDB:EMWEY_00015820"/>
<dbReference type="AlphaFoldDB" id="U6M2I7"/>
<feature type="region of interest" description="Disordered" evidence="1">
    <location>
        <begin position="1"/>
        <end position="65"/>
    </location>
</feature>
<dbReference type="Proteomes" id="UP000030763">
    <property type="component" value="Unassembled WGS sequence"/>
</dbReference>
<dbReference type="GeneID" id="25335568"/>
<dbReference type="EMBL" id="HG719653">
    <property type="protein sequence ID" value="CDJ58447.1"/>
    <property type="molecule type" value="Genomic_DNA"/>
</dbReference>
<evidence type="ECO:0000313" key="2">
    <source>
        <dbReference type="EMBL" id="CDJ58447.1"/>
    </source>
</evidence>
<accession>U6M2I7</accession>
<keyword evidence="3" id="KW-1185">Reference proteome</keyword>
<proteinExistence type="predicted"/>
<name>U6M2I7_EIMMA</name>
<protein>
    <submittedName>
        <fullName evidence="2">Uncharacterized protein</fullName>
    </submittedName>
</protein>
<evidence type="ECO:0000256" key="1">
    <source>
        <dbReference type="SAM" id="MobiDB-lite"/>
    </source>
</evidence>
<reference evidence="2" key="2">
    <citation type="submission" date="2013-10" db="EMBL/GenBank/DDBJ databases">
        <authorList>
            <person name="Aslett M."/>
        </authorList>
    </citation>
    <scope>NUCLEOTIDE SEQUENCE [LARGE SCALE GENOMIC DNA]</scope>
    <source>
        <strain evidence="2">Weybridge</strain>
    </source>
</reference>
<feature type="compositionally biased region" description="Acidic residues" evidence="1">
    <location>
        <begin position="198"/>
        <end position="207"/>
    </location>
</feature>
<reference evidence="2" key="1">
    <citation type="submission" date="2013-10" db="EMBL/GenBank/DDBJ databases">
        <title>Genomic analysis of the causative agents of coccidiosis in chickens.</title>
        <authorList>
            <person name="Reid A.J."/>
            <person name="Blake D."/>
            <person name="Billington K."/>
            <person name="Browne H."/>
            <person name="Dunn M."/>
            <person name="Hung S."/>
            <person name="Kawahara F."/>
            <person name="Miranda-Saavedra D."/>
            <person name="Mourier T."/>
            <person name="Nagra H."/>
            <person name="Otto T.D."/>
            <person name="Rawlings N."/>
            <person name="Sanchez A."/>
            <person name="Sanders M."/>
            <person name="Subramaniam C."/>
            <person name="Tay Y."/>
            <person name="Dear P."/>
            <person name="Doerig C."/>
            <person name="Gruber A."/>
            <person name="Parkinson J."/>
            <person name="Shirley M."/>
            <person name="Wan K.L."/>
            <person name="Berriman M."/>
            <person name="Tomley F."/>
            <person name="Pain A."/>
        </authorList>
    </citation>
    <scope>NUCLEOTIDE SEQUENCE [LARGE SCALE GENOMIC DNA]</scope>
    <source>
        <strain evidence="2">Weybridge</strain>
    </source>
</reference>
<feature type="compositionally biased region" description="Basic and acidic residues" evidence="1">
    <location>
        <begin position="33"/>
        <end position="44"/>
    </location>
</feature>
<dbReference type="OrthoDB" id="10461877at2759"/>
<gene>
    <name evidence="2" type="ORF">EMWEY_00015820</name>
</gene>
<feature type="compositionally biased region" description="Basic and acidic residues" evidence="1">
    <location>
        <begin position="8"/>
        <end position="18"/>
    </location>
</feature>